<feature type="transmembrane region" description="Helical" evidence="12">
    <location>
        <begin position="76"/>
        <end position="96"/>
    </location>
</feature>
<keyword evidence="5 12" id="KW-0812">Transmembrane</keyword>
<evidence type="ECO:0008006" key="14">
    <source>
        <dbReference type="Google" id="ProtNLM"/>
    </source>
</evidence>
<keyword evidence="7 12" id="KW-1133">Transmembrane helix</keyword>
<comment type="subcellular location">
    <subcellularLocation>
        <location evidence="1">Cell membrane</location>
        <topology evidence="1">Multi-pass membrane protein</topology>
    </subcellularLocation>
</comment>
<feature type="transmembrane region" description="Helical" evidence="12">
    <location>
        <begin position="103"/>
        <end position="124"/>
    </location>
</feature>
<dbReference type="GO" id="GO:0004605">
    <property type="term" value="F:phosphatidate cytidylyltransferase activity"/>
    <property type="evidence" value="ECO:0007669"/>
    <property type="project" value="TreeGrafter"/>
</dbReference>
<keyword evidence="2" id="KW-1003">Cell membrane</keyword>
<evidence type="ECO:0000313" key="13">
    <source>
        <dbReference type="EMBL" id="SVA42319.1"/>
    </source>
</evidence>
<keyword evidence="4" id="KW-0808">Transferase</keyword>
<protein>
    <recommendedName>
        <fullName evidence="14">Phosphatidate cytidylyltransferase</fullName>
    </recommendedName>
</protein>
<evidence type="ECO:0000256" key="10">
    <source>
        <dbReference type="ARBA" id="ARBA00023209"/>
    </source>
</evidence>
<evidence type="ECO:0000256" key="5">
    <source>
        <dbReference type="ARBA" id="ARBA00022692"/>
    </source>
</evidence>
<gene>
    <name evidence="13" type="ORF">METZ01_LOCUS95173</name>
</gene>
<dbReference type="GO" id="GO:0005886">
    <property type="term" value="C:plasma membrane"/>
    <property type="evidence" value="ECO:0007669"/>
    <property type="project" value="UniProtKB-SubCell"/>
</dbReference>
<feature type="transmembrane region" description="Helical" evidence="12">
    <location>
        <begin position="50"/>
        <end position="70"/>
    </location>
</feature>
<keyword evidence="9 12" id="KW-0472">Membrane</keyword>
<evidence type="ECO:0000256" key="11">
    <source>
        <dbReference type="ARBA" id="ARBA00023264"/>
    </source>
</evidence>
<organism evidence="13">
    <name type="scientific">marine metagenome</name>
    <dbReference type="NCBI Taxonomy" id="408172"/>
    <lineage>
        <taxon>unclassified sequences</taxon>
        <taxon>metagenomes</taxon>
        <taxon>ecological metagenomes</taxon>
    </lineage>
</organism>
<dbReference type="AlphaFoldDB" id="A0A381VPU6"/>
<dbReference type="PANTHER" id="PTHR46382:SF1">
    <property type="entry name" value="PHOSPHATIDATE CYTIDYLYLTRANSFERASE"/>
    <property type="match status" value="1"/>
</dbReference>
<feature type="transmembrane region" description="Helical" evidence="12">
    <location>
        <begin position="136"/>
        <end position="154"/>
    </location>
</feature>
<evidence type="ECO:0000256" key="8">
    <source>
        <dbReference type="ARBA" id="ARBA00023098"/>
    </source>
</evidence>
<evidence type="ECO:0000256" key="2">
    <source>
        <dbReference type="ARBA" id="ARBA00022475"/>
    </source>
</evidence>
<keyword evidence="6" id="KW-0548">Nucleotidyltransferase</keyword>
<keyword evidence="11" id="KW-1208">Phospholipid metabolism</keyword>
<evidence type="ECO:0000256" key="1">
    <source>
        <dbReference type="ARBA" id="ARBA00004651"/>
    </source>
</evidence>
<sequence length="271" mass="28740">MKIRLLSAAIAIPIVLAFTLLGNLWFLALMIFGASISSFEASRLLKVRGIYTNPTVSASLAGAFVASAYWIGEINISIPLFFIVCSIASLIFLVVYRSLNPSPLFRLLGTLASALYVGGALFHAPLIREGNYGLEWLIFLMVTIILTDSGAYGVGKSFGKTPFFPSISPSKTLEGSIGGLILGTVGAIMVSYFLSIPGVGLTVAIIIGVVLSILGQIGDLAESAIKRVSGVKDSGEFMPGHGGALDRIDSIVLTVPVLYYFSYFFPKLVGT</sequence>
<dbReference type="PANTHER" id="PTHR46382">
    <property type="entry name" value="PHOSPHATIDATE CYTIDYLYLTRANSFERASE"/>
    <property type="match status" value="1"/>
</dbReference>
<evidence type="ECO:0000256" key="6">
    <source>
        <dbReference type="ARBA" id="ARBA00022695"/>
    </source>
</evidence>
<evidence type="ECO:0000256" key="12">
    <source>
        <dbReference type="SAM" id="Phobius"/>
    </source>
</evidence>
<keyword evidence="10" id="KW-0594">Phospholipid biosynthesis</keyword>
<dbReference type="EMBL" id="UINC01009434">
    <property type="protein sequence ID" value="SVA42319.1"/>
    <property type="molecule type" value="Genomic_DNA"/>
</dbReference>
<proteinExistence type="predicted"/>
<evidence type="ECO:0000256" key="9">
    <source>
        <dbReference type="ARBA" id="ARBA00023136"/>
    </source>
</evidence>
<name>A0A381VPU6_9ZZZZ</name>
<dbReference type="GO" id="GO:0016024">
    <property type="term" value="P:CDP-diacylglycerol biosynthetic process"/>
    <property type="evidence" value="ECO:0007669"/>
    <property type="project" value="TreeGrafter"/>
</dbReference>
<keyword evidence="3" id="KW-0444">Lipid biosynthesis</keyword>
<feature type="transmembrane region" description="Helical" evidence="12">
    <location>
        <begin position="6"/>
        <end position="29"/>
    </location>
</feature>
<keyword evidence="8" id="KW-0443">Lipid metabolism</keyword>
<feature type="transmembrane region" description="Helical" evidence="12">
    <location>
        <begin position="199"/>
        <end position="217"/>
    </location>
</feature>
<dbReference type="Pfam" id="PF01148">
    <property type="entry name" value="CTP_transf_1"/>
    <property type="match status" value="1"/>
</dbReference>
<evidence type="ECO:0000256" key="4">
    <source>
        <dbReference type="ARBA" id="ARBA00022679"/>
    </source>
</evidence>
<feature type="transmembrane region" description="Helical" evidence="12">
    <location>
        <begin position="175"/>
        <end position="193"/>
    </location>
</feature>
<evidence type="ECO:0000256" key="7">
    <source>
        <dbReference type="ARBA" id="ARBA00022989"/>
    </source>
</evidence>
<reference evidence="13" key="1">
    <citation type="submission" date="2018-05" db="EMBL/GenBank/DDBJ databases">
        <authorList>
            <person name="Lanie J.A."/>
            <person name="Ng W.-L."/>
            <person name="Kazmierczak K.M."/>
            <person name="Andrzejewski T.M."/>
            <person name="Davidsen T.M."/>
            <person name="Wayne K.J."/>
            <person name="Tettelin H."/>
            <person name="Glass J.I."/>
            <person name="Rusch D."/>
            <person name="Podicherti R."/>
            <person name="Tsui H.-C.T."/>
            <person name="Winkler M.E."/>
        </authorList>
    </citation>
    <scope>NUCLEOTIDE SEQUENCE</scope>
</reference>
<accession>A0A381VPU6</accession>
<evidence type="ECO:0000256" key="3">
    <source>
        <dbReference type="ARBA" id="ARBA00022516"/>
    </source>
</evidence>